<evidence type="ECO:0000313" key="1">
    <source>
        <dbReference type="EMBL" id="KII65488.1"/>
    </source>
</evidence>
<organism evidence="1 2">
    <name type="scientific">Thelohanellus kitauei</name>
    <name type="common">Myxosporean</name>
    <dbReference type="NCBI Taxonomy" id="669202"/>
    <lineage>
        <taxon>Eukaryota</taxon>
        <taxon>Metazoa</taxon>
        <taxon>Cnidaria</taxon>
        <taxon>Myxozoa</taxon>
        <taxon>Myxosporea</taxon>
        <taxon>Bivalvulida</taxon>
        <taxon>Platysporina</taxon>
        <taxon>Myxobolidae</taxon>
        <taxon>Thelohanellus</taxon>
    </lineage>
</organism>
<name>A0A0C2J8P6_THEKT</name>
<reference evidence="1 2" key="1">
    <citation type="journal article" date="2014" name="Genome Biol. Evol.">
        <title>The genome of the myxosporean Thelohanellus kitauei shows adaptations to nutrient acquisition within its fish host.</title>
        <authorList>
            <person name="Yang Y."/>
            <person name="Xiong J."/>
            <person name="Zhou Z."/>
            <person name="Huo F."/>
            <person name="Miao W."/>
            <person name="Ran C."/>
            <person name="Liu Y."/>
            <person name="Zhang J."/>
            <person name="Feng J."/>
            <person name="Wang M."/>
            <person name="Wang M."/>
            <person name="Wang L."/>
            <person name="Yao B."/>
        </authorList>
    </citation>
    <scope>NUCLEOTIDE SEQUENCE [LARGE SCALE GENOMIC DNA]</scope>
    <source>
        <strain evidence="1">Wuqing</strain>
    </source>
</reference>
<evidence type="ECO:0000313" key="2">
    <source>
        <dbReference type="Proteomes" id="UP000031668"/>
    </source>
</evidence>
<comment type="caution">
    <text evidence="1">The sequence shown here is derived from an EMBL/GenBank/DDBJ whole genome shotgun (WGS) entry which is preliminary data.</text>
</comment>
<sequence>MVMYIRATTNIFTKIQEENSSFNLYYIHGNQRQLIELLRHKNPHHGFISINFDMIKIEADKTTHVDFRFSYVFGPQGKIIQNIKINRSDSCYNEGNKNEITESPLDKLPLCKNF</sequence>
<proteinExistence type="predicted"/>
<gene>
    <name evidence="1" type="ORF">RF11_07005</name>
</gene>
<accession>A0A0C2J8P6</accession>
<keyword evidence="2" id="KW-1185">Reference proteome</keyword>
<dbReference type="AlphaFoldDB" id="A0A0C2J8P6"/>
<dbReference type="Proteomes" id="UP000031668">
    <property type="component" value="Unassembled WGS sequence"/>
</dbReference>
<dbReference type="EMBL" id="JWZT01003808">
    <property type="protein sequence ID" value="KII65488.1"/>
    <property type="molecule type" value="Genomic_DNA"/>
</dbReference>
<protein>
    <submittedName>
        <fullName evidence="1">Uncharacterized protein</fullName>
    </submittedName>
</protein>